<dbReference type="GO" id="GO:0034620">
    <property type="term" value="P:cellular response to unfolded protein"/>
    <property type="evidence" value="ECO:0007669"/>
    <property type="project" value="Ensembl"/>
</dbReference>
<dbReference type="GO" id="GO:0034067">
    <property type="term" value="P:protein localization to Golgi apparatus"/>
    <property type="evidence" value="ECO:0000318"/>
    <property type="project" value="GO_Central"/>
</dbReference>
<dbReference type="GO" id="GO:0005634">
    <property type="term" value="C:nucleus"/>
    <property type="evidence" value="ECO:0000318"/>
    <property type="project" value="GO_Central"/>
</dbReference>
<evidence type="ECO:0000256" key="4">
    <source>
        <dbReference type="ARBA" id="ARBA00022490"/>
    </source>
</evidence>
<dbReference type="PROSITE" id="PS51801">
    <property type="entry name" value="ZF_CCHC_NOA"/>
    <property type="match status" value="1"/>
</dbReference>
<dbReference type="GO" id="GO:0050829">
    <property type="term" value="P:defense response to Gram-negative bacterium"/>
    <property type="evidence" value="ECO:0007669"/>
    <property type="project" value="Ensembl"/>
</dbReference>
<feature type="domain" description="CCHC NOA-type" evidence="17">
    <location>
        <begin position="525"/>
        <end position="555"/>
    </location>
</feature>
<dbReference type="Gene3D" id="1.20.5.990">
    <property type="entry name" value="Nemo cc2-lz domain - 1d5 darpin complex"/>
    <property type="match status" value="1"/>
</dbReference>
<feature type="coiled-coil region" evidence="15">
    <location>
        <begin position="44"/>
        <end position="160"/>
    </location>
</feature>
<comment type="subcellular location">
    <subcellularLocation>
        <location evidence="14">Cytoplasm</location>
        <location evidence="14">Perinuclear region</location>
    </subcellularLocation>
    <subcellularLocation>
        <location evidence="14">Golgi apparatus</location>
    </subcellularLocation>
    <subcellularLocation>
        <location evidence="2 14">Golgi apparatus</location>
        <location evidence="2 14">trans-Golgi network</location>
    </subcellularLocation>
    <subcellularLocation>
        <location evidence="1 14">Cytoplasmic vesicle</location>
        <location evidence="1 14">Autophagosome</location>
    </subcellularLocation>
    <subcellularLocation>
        <location evidence="14">Cytoplasmic vesicle</location>
    </subcellularLocation>
    <subcellularLocation>
        <location evidence="14">Recycling endosome</location>
    </subcellularLocation>
</comment>
<evidence type="ECO:0000256" key="8">
    <source>
        <dbReference type="ARBA" id="ARBA00022833"/>
    </source>
</evidence>
<dbReference type="RefSeq" id="XP_046796920.1">
    <property type="nucleotide sequence ID" value="XM_046940964.1"/>
</dbReference>
<dbReference type="CDD" id="cd09803">
    <property type="entry name" value="UBAN"/>
    <property type="match status" value="1"/>
</dbReference>
<dbReference type="GO" id="GO:0043001">
    <property type="term" value="P:Golgi to plasma membrane protein transport"/>
    <property type="evidence" value="ECO:0007669"/>
    <property type="project" value="Ensembl"/>
</dbReference>
<feature type="region of interest" description="Disordered" evidence="16">
    <location>
        <begin position="1"/>
        <end position="33"/>
    </location>
</feature>
<dbReference type="Ensembl" id="ENSGALT00010012817.1">
    <property type="protein sequence ID" value="ENSGALP00010007380.1"/>
    <property type="gene ID" value="ENSGALG00010005383.1"/>
</dbReference>
<feature type="coiled-coil region" evidence="15">
    <location>
        <begin position="281"/>
        <end position="442"/>
    </location>
</feature>
<organism evidence="18 19">
    <name type="scientific">Gallus gallus</name>
    <name type="common">Chicken</name>
    <dbReference type="NCBI Taxonomy" id="9031"/>
    <lineage>
        <taxon>Eukaryota</taxon>
        <taxon>Metazoa</taxon>
        <taxon>Chordata</taxon>
        <taxon>Craniata</taxon>
        <taxon>Vertebrata</taxon>
        <taxon>Euteleostomi</taxon>
        <taxon>Archelosauria</taxon>
        <taxon>Archosauria</taxon>
        <taxon>Dinosauria</taxon>
        <taxon>Saurischia</taxon>
        <taxon>Theropoda</taxon>
        <taxon>Coelurosauria</taxon>
        <taxon>Aves</taxon>
        <taxon>Neognathae</taxon>
        <taxon>Galloanserae</taxon>
        <taxon>Galliformes</taxon>
        <taxon>Phasianidae</taxon>
        <taxon>Phasianinae</taxon>
        <taxon>Gallus</taxon>
    </lineage>
</organism>
<dbReference type="GO" id="GO:0043122">
    <property type="term" value="P:regulation of canonical NF-kappaB signal transduction"/>
    <property type="evidence" value="ECO:0000318"/>
    <property type="project" value="GO_Central"/>
</dbReference>
<dbReference type="GO" id="GO:0048471">
    <property type="term" value="C:perinuclear region of cytoplasm"/>
    <property type="evidence" value="ECO:0007669"/>
    <property type="project" value="UniProtKB-SubCell"/>
</dbReference>
<dbReference type="GO" id="GO:0005794">
    <property type="term" value="C:Golgi apparatus"/>
    <property type="evidence" value="ECO:0000318"/>
    <property type="project" value="GO_Central"/>
</dbReference>
<evidence type="ECO:0000256" key="14">
    <source>
        <dbReference type="RuleBase" id="RU367122"/>
    </source>
</evidence>
<dbReference type="GO" id="GO:0005829">
    <property type="term" value="C:cytosol"/>
    <property type="evidence" value="ECO:0007669"/>
    <property type="project" value="Ensembl"/>
</dbReference>
<evidence type="ECO:0000256" key="6">
    <source>
        <dbReference type="ARBA" id="ARBA00022753"/>
    </source>
</evidence>
<keyword evidence="11 15" id="KW-0175">Coiled coil</keyword>
<dbReference type="GeneID" id="374079"/>
<comment type="function">
    <text evidence="14">May act by regulating membrane trafficking and cellular morphogenesis.</text>
</comment>
<feature type="compositionally biased region" description="Basic and acidic residues" evidence="16">
    <location>
        <begin position="11"/>
        <end position="22"/>
    </location>
</feature>
<dbReference type="Gene3D" id="1.20.5.390">
    <property type="entry name" value="L1 transposable element, trimerization domain"/>
    <property type="match status" value="2"/>
</dbReference>
<dbReference type="PANTHER" id="PTHR31553:SF2">
    <property type="entry name" value="OPTINEURIN"/>
    <property type="match status" value="1"/>
</dbReference>
<dbReference type="InterPro" id="IPR051301">
    <property type="entry name" value="Optineurin/NFkB_EssMod"/>
</dbReference>
<evidence type="ECO:0000256" key="5">
    <source>
        <dbReference type="ARBA" id="ARBA00022723"/>
    </source>
</evidence>
<keyword evidence="19" id="KW-1185">Reference proteome</keyword>
<dbReference type="GO" id="GO:0043124">
    <property type="term" value="P:negative regulation of canonical NF-kappaB signal transduction"/>
    <property type="evidence" value="ECO:0007669"/>
    <property type="project" value="Ensembl"/>
</dbReference>
<evidence type="ECO:0000256" key="12">
    <source>
        <dbReference type="ARBA" id="ARBA00023329"/>
    </source>
</evidence>
<evidence type="ECO:0000256" key="2">
    <source>
        <dbReference type="ARBA" id="ARBA00004601"/>
    </source>
</evidence>
<dbReference type="RefSeq" id="NP_001383025.1">
    <property type="nucleotide sequence ID" value="NM_001396096.1"/>
</dbReference>
<dbReference type="GO" id="GO:0055037">
    <property type="term" value="C:recycling endosome"/>
    <property type="evidence" value="ECO:0007669"/>
    <property type="project" value="UniProtKB-SubCell"/>
</dbReference>
<dbReference type="Pfam" id="PF11577">
    <property type="entry name" value="NEMO"/>
    <property type="match status" value="1"/>
</dbReference>
<dbReference type="GO" id="GO:1904417">
    <property type="term" value="P:positive regulation of xenophagy"/>
    <property type="evidence" value="ECO:0007669"/>
    <property type="project" value="Ensembl"/>
</dbReference>
<reference evidence="18" key="2">
    <citation type="submission" date="2025-08" db="UniProtKB">
        <authorList>
            <consortium name="Ensembl"/>
        </authorList>
    </citation>
    <scope>IDENTIFICATION</scope>
    <source>
        <strain evidence="18">broiler</strain>
    </source>
</reference>
<evidence type="ECO:0000256" key="15">
    <source>
        <dbReference type="SAM" id="Coils"/>
    </source>
</evidence>
<dbReference type="InterPro" id="IPR032419">
    <property type="entry name" value="CC2-LZ_dom"/>
</dbReference>
<evidence type="ECO:0000313" key="19">
    <source>
        <dbReference type="Proteomes" id="UP000000539"/>
    </source>
</evidence>
<sequence length="555" mass="63917">MSSKPQIRPAENGEHCRSKMENGMDSVAPPTLSTYTPEEMVQQMKELITENNELKEAMKLHNQAMKDRYEELSIWREKQKEEREFYETKFKEAKQCLLAKCVENEQLQQQLQSLKEREEGAEMEGCATPEKEARQLKSKVQRLQAEKADLLAIISELQVKLNIASAEDSFVEIGMNEEVNRTARENQDNSSEMASNIAVYMSKSADESKNLESEELTVSQLLCCLRNETQRREKLEKELQDHKERLSKMENETSNCLESGTQTNQEEESSEAIGSEVESLKKQICALFKELQEAHEKLKEAELIQKKLQEKCQALEKVNSAAAMELEEKQQLIYTIKKLELQVESVQAEVKLEQAKTQDEKTRYSSLQDAYNKLLAELTEAMKTISEMKVKEHDRVDKVVVEELNAKVLLAEQALAAKQLQMDEMKQLIAKQEEDLETMAVLRAQMEVYCSDFHAERAAREKIHEEKEQLAVQLAYLLKEQQNLEDLGRSSLAEMQNRHGARAPDREHSPRLVQRGTGSQEWPEQRNISIYSCPKCEEILPDLDTLQIHVMDCIN</sequence>
<dbReference type="GO" id="GO:0070530">
    <property type="term" value="F:K63-linked polyubiquitin modification-dependent protein binding"/>
    <property type="evidence" value="ECO:0000318"/>
    <property type="project" value="GO_Central"/>
</dbReference>
<reference evidence="18" key="1">
    <citation type="submission" date="2020-11" db="EMBL/GenBank/DDBJ databases">
        <title>Gallus gallus (Chicken) genome, bGalGal1, GRCg7b, maternal haplotype autosomes + Z &amp; W.</title>
        <authorList>
            <person name="Warren W."/>
            <person name="Formenti G."/>
            <person name="Fedrigo O."/>
            <person name="Haase B."/>
            <person name="Mountcastle J."/>
            <person name="Balacco J."/>
            <person name="Tracey A."/>
            <person name="Schneider V."/>
            <person name="Okimoto R."/>
            <person name="Cheng H."/>
            <person name="Hawken R."/>
            <person name="Howe K."/>
            <person name="Jarvis E.D."/>
        </authorList>
    </citation>
    <scope>NUCLEOTIDE SEQUENCE [LARGE SCALE GENOMIC DNA]</scope>
    <source>
        <strain evidence="18">Broiler</strain>
    </source>
</reference>
<keyword evidence="7 13" id="KW-0863">Zinc-finger</keyword>
<dbReference type="Proteomes" id="UP000000539">
    <property type="component" value="Chromosome 1"/>
</dbReference>
<dbReference type="PANTHER" id="PTHR31553">
    <property type="entry name" value="NF-KAPPA-B ESSENTIAL MODULATOR"/>
    <property type="match status" value="1"/>
</dbReference>
<keyword evidence="8 14" id="KW-0862">Zinc</keyword>
<evidence type="ECO:0000256" key="13">
    <source>
        <dbReference type="PROSITE-ProRule" id="PRU01142"/>
    </source>
</evidence>
<evidence type="ECO:0000256" key="11">
    <source>
        <dbReference type="ARBA" id="ARBA00023054"/>
    </source>
</evidence>
<keyword evidence="6 14" id="KW-0967">Endosome</keyword>
<dbReference type="InterPro" id="IPR021063">
    <property type="entry name" value="NEMO_N"/>
</dbReference>
<dbReference type="AlphaFoldDB" id="A0A8V0XR54"/>
<feature type="compositionally biased region" description="Polar residues" evidence="16">
    <location>
        <begin position="252"/>
        <end position="264"/>
    </location>
</feature>
<keyword evidence="5 14" id="KW-0479">Metal-binding</keyword>
<dbReference type="CTD" id="10133"/>
<dbReference type="FunFam" id="1.20.5.990:FF:000002">
    <property type="entry name" value="Optineurin"/>
    <property type="match status" value="1"/>
</dbReference>
<dbReference type="GO" id="GO:0005737">
    <property type="term" value="C:cytoplasm"/>
    <property type="evidence" value="ECO:0000318"/>
    <property type="project" value="GO_Central"/>
</dbReference>
<dbReference type="GO" id="GO:0090161">
    <property type="term" value="P:Golgi ribbon formation"/>
    <property type="evidence" value="ECO:0000318"/>
    <property type="project" value="GO_Central"/>
</dbReference>
<accession>A0A8V0XR54</accession>
<proteinExistence type="predicted"/>
<dbReference type="GO" id="GO:0061734">
    <property type="term" value="P:type 2 mitophagy"/>
    <property type="evidence" value="ECO:0007669"/>
    <property type="project" value="Ensembl"/>
</dbReference>
<evidence type="ECO:0000256" key="9">
    <source>
        <dbReference type="ARBA" id="ARBA00023006"/>
    </source>
</evidence>
<dbReference type="OrthoDB" id="6343844at2759"/>
<dbReference type="InterPro" id="IPR034735">
    <property type="entry name" value="NEMO_ZF"/>
</dbReference>
<evidence type="ECO:0000256" key="10">
    <source>
        <dbReference type="ARBA" id="ARBA00023034"/>
    </source>
</evidence>
<dbReference type="GO" id="GO:0005802">
    <property type="term" value="C:trans-Golgi network"/>
    <property type="evidence" value="ECO:0007669"/>
    <property type="project" value="Ensembl"/>
</dbReference>
<feature type="region of interest" description="Disordered" evidence="16">
    <location>
        <begin position="244"/>
        <end position="273"/>
    </location>
</feature>
<keyword evidence="10 14" id="KW-0333">Golgi apparatus</keyword>
<dbReference type="FunFam" id="1.20.5.390:FF:000004">
    <property type="entry name" value="Optineurin"/>
    <property type="match status" value="1"/>
</dbReference>
<keyword evidence="9" id="KW-0072">Autophagy</keyword>
<dbReference type="GO" id="GO:0001920">
    <property type="term" value="P:negative regulation of receptor recycling"/>
    <property type="evidence" value="ECO:0007669"/>
    <property type="project" value="Ensembl"/>
</dbReference>
<dbReference type="FunCoup" id="A0A8V0XR54">
    <property type="interactions" value="746"/>
</dbReference>
<protein>
    <recommendedName>
        <fullName evidence="3 14">Optineurin</fullName>
    </recommendedName>
</protein>
<name>A0A8V0XR54_CHICK</name>
<dbReference type="GO" id="GO:0042802">
    <property type="term" value="F:identical protein binding"/>
    <property type="evidence" value="ECO:0007669"/>
    <property type="project" value="Ensembl"/>
</dbReference>
<dbReference type="GO" id="GO:0008270">
    <property type="term" value="F:zinc ion binding"/>
    <property type="evidence" value="ECO:0007669"/>
    <property type="project" value="UniProtKB-KW"/>
</dbReference>
<dbReference type="Pfam" id="PF16516">
    <property type="entry name" value="CC2-LZ"/>
    <property type="match status" value="1"/>
</dbReference>
<evidence type="ECO:0000259" key="17">
    <source>
        <dbReference type="PROSITE" id="PS51801"/>
    </source>
</evidence>
<feature type="region of interest" description="Disordered" evidence="16">
    <location>
        <begin position="495"/>
        <end position="521"/>
    </location>
</feature>
<evidence type="ECO:0000256" key="16">
    <source>
        <dbReference type="SAM" id="MobiDB-lite"/>
    </source>
</evidence>
<evidence type="ECO:0000256" key="1">
    <source>
        <dbReference type="ARBA" id="ARBA00004419"/>
    </source>
</evidence>
<dbReference type="SMR" id="A0A8V0XR54"/>
<gene>
    <name evidence="18" type="primary">OPTN</name>
</gene>
<evidence type="ECO:0000313" key="18">
    <source>
        <dbReference type="Ensembl" id="ENSGALP00010007380.1"/>
    </source>
</evidence>
<dbReference type="RefSeq" id="NP_001383024.1">
    <property type="nucleotide sequence ID" value="NM_001396095.1"/>
</dbReference>
<keyword evidence="12 14" id="KW-0968">Cytoplasmic vesicle</keyword>
<dbReference type="GO" id="GO:0030674">
    <property type="term" value="F:protein-macromolecule adaptor activity"/>
    <property type="evidence" value="ECO:0007669"/>
    <property type="project" value="Ensembl"/>
</dbReference>
<keyword evidence="4 14" id="KW-0963">Cytoplasm</keyword>
<dbReference type="RefSeq" id="NP_001383026.1">
    <property type="nucleotide sequence ID" value="NM_001396097.1"/>
</dbReference>
<evidence type="ECO:0000256" key="7">
    <source>
        <dbReference type="ARBA" id="ARBA00022771"/>
    </source>
</evidence>
<dbReference type="GeneTree" id="ENSGT00530000063808"/>
<dbReference type="GO" id="GO:0005776">
    <property type="term" value="C:autophagosome"/>
    <property type="evidence" value="ECO:0007669"/>
    <property type="project" value="UniProtKB-SubCell"/>
</dbReference>
<reference evidence="18" key="3">
    <citation type="submission" date="2025-09" db="UniProtKB">
        <authorList>
            <consortium name="Ensembl"/>
        </authorList>
    </citation>
    <scope>IDENTIFICATION</scope>
    <source>
        <strain evidence="18">broiler</strain>
    </source>
</reference>
<dbReference type="Pfam" id="PF18414">
    <property type="entry name" value="zf_C2H2_10"/>
    <property type="match status" value="1"/>
</dbReference>
<evidence type="ECO:0000256" key="3">
    <source>
        <dbReference type="ARBA" id="ARBA00018548"/>
    </source>
</evidence>